<accession>A0A7R9BZY8</accession>
<protein>
    <recommendedName>
        <fullName evidence="3 7">GPN-loop GTPase 3</fullName>
    </recommendedName>
</protein>
<evidence type="ECO:0000256" key="5">
    <source>
        <dbReference type="ARBA" id="ARBA00022801"/>
    </source>
</evidence>
<dbReference type="EMBL" id="OA886769">
    <property type="protein sequence ID" value="CAD7283051.1"/>
    <property type="molecule type" value="Genomic_DNA"/>
</dbReference>
<evidence type="ECO:0000313" key="9">
    <source>
        <dbReference type="Proteomes" id="UP000678499"/>
    </source>
</evidence>
<gene>
    <name evidence="8" type="ORF">NMOB1V02_LOCUS10669</name>
</gene>
<organism evidence="8">
    <name type="scientific">Notodromas monacha</name>
    <dbReference type="NCBI Taxonomy" id="399045"/>
    <lineage>
        <taxon>Eukaryota</taxon>
        <taxon>Metazoa</taxon>
        <taxon>Ecdysozoa</taxon>
        <taxon>Arthropoda</taxon>
        <taxon>Crustacea</taxon>
        <taxon>Oligostraca</taxon>
        <taxon>Ostracoda</taxon>
        <taxon>Podocopa</taxon>
        <taxon>Podocopida</taxon>
        <taxon>Cypridocopina</taxon>
        <taxon>Cypridoidea</taxon>
        <taxon>Cyprididae</taxon>
        <taxon>Notodromas</taxon>
    </lineage>
</organism>
<proteinExistence type="inferred from homology"/>
<keyword evidence="5 7" id="KW-0378">Hydrolase</keyword>
<dbReference type="InterPro" id="IPR027417">
    <property type="entry name" value="P-loop_NTPase"/>
</dbReference>
<dbReference type="PANTHER" id="PTHR21231:SF7">
    <property type="entry name" value="GPN-LOOP GTPASE 3"/>
    <property type="match status" value="1"/>
</dbReference>
<dbReference type="FunFam" id="3.40.50.300:FF:000616">
    <property type="entry name" value="GPN-loop GTPase 3"/>
    <property type="match status" value="1"/>
</dbReference>
<dbReference type="CDD" id="cd17872">
    <property type="entry name" value="GPN3"/>
    <property type="match status" value="1"/>
</dbReference>
<evidence type="ECO:0000256" key="7">
    <source>
        <dbReference type="RuleBase" id="RU365059"/>
    </source>
</evidence>
<comment type="similarity">
    <text evidence="2 7">Belongs to the GPN-loop GTPase family.</text>
</comment>
<evidence type="ECO:0000313" key="8">
    <source>
        <dbReference type="EMBL" id="CAD7283051.1"/>
    </source>
</evidence>
<reference evidence="8" key="1">
    <citation type="submission" date="2020-11" db="EMBL/GenBank/DDBJ databases">
        <authorList>
            <person name="Tran Van P."/>
        </authorList>
    </citation>
    <scope>NUCLEOTIDE SEQUENCE</scope>
</reference>
<keyword evidence="9" id="KW-1185">Reference proteome</keyword>
<dbReference type="AlphaFoldDB" id="A0A7R9BZY8"/>
<keyword evidence="4 7" id="KW-0547">Nucleotide-binding</keyword>
<comment type="function">
    <text evidence="1">Small GTPase required for proper localization of RNA polymerase II (RNAPII). May act at an RNAP assembly step prior to nuclear import.</text>
</comment>
<evidence type="ECO:0000256" key="2">
    <source>
        <dbReference type="ARBA" id="ARBA00005290"/>
    </source>
</evidence>
<dbReference type="Pfam" id="PF03029">
    <property type="entry name" value="ATP_bind_1"/>
    <property type="match status" value="1"/>
</dbReference>
<evidence type="ECO:0000256" key="3">
    <source>
        <dbReference type="ARBA" id="ARBA00014587"/>
    </source>
</evidence>
<dbReference type="GO" id="GO:0003924">
    <property type="term" value="F:GTPase activity"/>
    <property type="evidence" value="ECO:0007669"/>
    <property type="project" value="TreeGrafter"/>
</dbReference>
<evidence type="ECO:0000256" key="4">
    <source>
        <dbReference type="ARBA" id="ARBA00022741"/>
    </source>
</evidence>
<sequence>MGLRGNSSDVFSRVIPSLPGKRSCDKLAHLKKDVQENLICPIRQLSDGQKCRVVFAWLSWQAPHMLFLDEPTNHLDIETIDALAEAIVEFEGGMGVFEMRYAQLVMGPAGSGKSTYCTNVQRHAEDSKRSIHVINLDPAAERFDYVPALDIRDLIQLSDAMEDEDLMFGPNGGLVFCMEYLINNIKWLEDELGSGEDDYYLLDCPGQIELFTHMNVMRTLVEHLEDWNFRVCGVFVLDANFVLENSKFISGSMVALAAMANLAIPHVNIITKMDLLSKSSKKRIERYLVPDSEELLGTNVPKTRWEEKHMKLTEALANVIESFSLVHYIPLDISEEDSINDLLLTIDNCMQYGEDLEPKVRDFDPPEEDD</sequence>
<dbReference type="Proteomes" id="UP000678499">
    <property type="component" value="Unassembled WGS sequence"/>
</dbReference>
<dbReference type="InterPro" id="IPR004130">
    <property type="entry name" value="Gpn"/>
</dbReference>
<dbReference type="Gene3D" id="3.40.50.300">
    <property type="entry name" value="P-loop containing nucleotide triphosphate hydrolases"/>
    <property type="match status" value="2"/>
</dbReference>
<evidence type="ECO:0000256" key="1">
    <source>
        <dbReference type="ARBA" id="ARBA00002411"/>
    </source>
</evidence>
<dbReference type="OrthoDB" id="5839at2759"/>
<evidence type="ECO:0000256" key="6">
    <source>
        <dbReference type="ARBA" id="ARBA00023134"/>
    </source>
</evidence>
<keyword evidence="6 7" id="KW-0342">GTP-binding</keyword>
<dbReference type="SUPFAM" id="SSF52540">
    <property type="entry name" value="P-loop containing nucleoside triphosphate hydrolases"/>
    <property type="match status" value="2"/>
</dbReference>
<dbReference type="InterPro" id="IPR030228">
    <property type="entry name" value="Gpn3"/>
</dbReference>
<comment type="subunit">
    <text evidence="7">Binds to RNA polymerase II (RNAPII).</text>
</comment>
<name>A0A7R9BZY8_9CRUS</name>
<dbReference type="GO" id="GO:0005525">
    <property type="term" value="F:GTP binding"/>
    <property type="evidence" value="ECO:0007669"/>
    <property type="project" value="UniProtKB-KW"/>
</dbReference>
<dbReference type="EMBL" id="CAJPEX010004732">
    <property type="protein sequence ID" value="CAG0923203.1"/>
    <property type="molecule type" value="Genomic_DNA"/>
</dbReference>
<dbReference type="PANTHER" id="PTHR21231">
    <property type="entry name" value="XPA-BINDING PROTEIN 1-RELATED"/>
    <property type="match status" value="1"/>
</dbReference>
<comment type="function">
    <text evidence="7">Small GTPase required for proper nuclear import of RNA polymerase II and III (RNAPII and RNAPIII). May act at an RNAP assembly step prior to nuclear import.</text>
</comment>